<gene>
    <name evidence="3" type="ORF">CVIRNUC_004746</name>
</gene>
<dbReference type="AlphaFoldDB" id="A0AAV1I3W1"/>
<evidence type="ECO:0000313" key="3">
    <source>
        <dbReference type="EMBL" id="CAK0779332.1"/>
    </source>
</evidence>
<accession>A0AAV1I3W1</accession>
<comment type="caution">
    <text evidence="3">The sequence shown here is derived from an EMBL/GenBank/DDBJ whole genome shotgun (WGS) entry which is preliminary data.</text>
</comment>
<evidence type="ECO:0000313" key="4">
    <source>
        <dbReference type="Proteomes" id="UP001314263"/>
    </source>
</evidence>
<sequence length="210" mass="21769">MRVIYMGALLCIVLGLVATSSAFEANTDIGIDLSPGACTAFEVDNLPHKFSYDVELIGLVGICIESNISISKLYVQDACIDKRDNELGLGSVQIPACSAVHDTSAATCESVFVNGPSDALLTAGNLTAGRDFDSGNACASGSSAYVFVKNSCLLPARATINVKTSDYDGKLCITVAGHALSGVAIAVIVVVVILAIILFFSLIACCCCCR</sequence>
<keyword evidence="1" id="KW-0812">Transmembrane</keyword>
<dbReference type="Proteomes" id="UP001314263">
    <property type="component" value="Unassembled WGS sequence"/>
</dbReference>
<proteinExistence type="predicted"/>
<dbReference type="EMBL" id="CAUYUE010000005">
    <property type="protein sequence ID" value="CAK0779332.1"/>
    <property type="molecule type" value="Genomic_DNA"/>
</dbReference>
<keyword evidence="2" id="KW-0732">Signal</keyword>
<evidence type="ECO:0000256" key="2">
    <source>
        <dbReference type="SAM" id="SignalP"/>
    </source>
</evidence>
<feature type="chain" id="PRO_5043863930" evidence="2">
    <location>
        <begin position="23"/>
        <end position="210"/>
    </location>
</feature>
<reference evidence="3 4" key="1">
    <citation type="submission" date="2023-10" db="EMBL/GenBank/DDBJ databases">
        <authorList>
            <person name="Maclean D."/>
            <person name="Macfadyen A."/>
        </authorList>
    </citation>
    <scope>NUCLEOTIDE SEQUENCE [LARGE SCALE GENOMIC DNA]</scope>
</reference>
<name>A0AAV1I3W1_9CHLO</name>
<keyword evidence="1" id="KW-1133">Transmembrane helix</keyword>
<feature type="signal peptide" evidence="2">
    <location>
        <begin position="1"/>
        <end position="22"/>
    </location>
</feature>
<keyword evidence="1" id="KW-0472">Membrane</keyword>
<organism evidence="3 4">
    <name type="scientific">Coccomyxa viridis</name>
    <dbReference type="NCBI Taxonomy" id="1274662"/>
    <lineage>
        <taxon>Eukaryota</taxon>
        <taxon>Viridiplantae</taxon>
        <taxon>Chlorophyta</taxon>
        <taxon>core chlorophytes</taxon>
        <taxon>Trebouxiophyceae</taxon>
        <taxon>Trebouxiophyceae incertae sedis</taxon>
        <taxon>Coccomyxaceae</taxon>
        <taxon>Coccomyxa</taxon>
    </lineage>
</organism>
<evidence type="ECO:0000256" key="1">
    <source>
        <dbReference type="SAM" id="Phobius"/>
    </source>
</evidence>
<feature type="transmembrane region" description="Helical" evidence="1">
    <location>
        <begin position="183"/>
        <end position="209"/>
    </location>
</feature>
<keyword evidence="4" id="KW-1185">Reference proteome</keyword>
<protein>
    <submittedName>
        <fullName evidence="3">Uncharacterized protein</fullName>
    </submittedName>
</protein>